<protein>
    <submittedName>
        <fullName evidence="1">Uncharacterized protein</fullName>
    </submittedName>
</protein>
<name>A0ACB9JCG9_9ASTR</name>
<dbReference type="Proteomes" id="UP001056120">
    <property type="component" value="Linkage Group LG04"/>
</dbReference>
<proteinExistence type="predicted"/>
<comment type="caution">
    <text evidence="1">The sequence shown here is derived from an EMBL/GenBank/DDBJ whole genome shotgun (WGS) entry which is preliminary data.</text>
</comment>
<evidence type="ECO:0000313" key="1">
    <source>
        <dbReference type="EMBL" id="KAI3817980.1"/>
    </source>
</evidence>
<keyword evidence="2" id="KW-1185">Reference proteome</keyword>
<gene>
    <name evidence="1" type="ORF">L1987_11782</name>
</gene>
<reference evidence="1 2" key="2">
    <citation type="journal article" date="2022" name="Mol. Ecol. Resour.">
        <title>The genomes of chicory, endive, great burdock and yacon provide insights into Asteraceae paleo-polyploidization history and plant inulin production.</title>
        <authorList>
            <person name="Fan W."/>
            <person name="Wang S."/>
            <person name="Wang H."/>
            <person name="Wang A."/>
            <person name="Jiang F."/>
            <person name="Liu H."/>
            <person name="Zhao H."/>
            <person name="Xu D."/>
            <person name="Zhang Y."/>
        </authorList>
    </citation>
    <scope>NUCLEOTIDE SEQUENCE [LARGE SCALE GENOMIC DNA]</scope>
    <source>
        <strain evidence="2">cv. Yunnan</strain>
        <tissue evidence="1">Leaves</tissue>
    </source>
</reference>
<accession>A0ACB9JCG9</accession>
<organism evidence="1 2">
    <name type="scientific">Smallanthus sonchifolius</name>
    <dbReference type="NCBI Taxonomy" id="185202"/>
    <lineage>
        <taxon>Eukaryota</taxon>
        <taxon>Viridiplantae</taxon>
        <taxon>Streptophyta</taxon>
        <taxon>Embryophyta</taxon>
        <taxon>Tracheophyta</taxon>
        <taxon>Spermatophyta</taxon>
        <taxon>Magnoliopsida</taxon>
        <taxon>eudicotyledons</taxon>
        <taxon>Gunneridae</taxon>
        <taxon>Pentapetalae</taxon>
        <taxon>asterids</taxon>
        <taxon>campanulids</taxon>
        <taxon>Asterales</taxon>
        <taxon>Asteraceae</taxon>
        <taxon>Asteroideae</taxon>
        <taxon>Heliantheae alliance</taxon>
        <taxon>Millerieae</taxon>
        <taxon>Smallanthus</taxon>
    </lineage>
</organism>
<dbReference type="EMBL" id="CM042021">
    <property type="protein sequence ID" value="KAI3817980.1"/>
    <property type="molecule type" value="Genomic_DNA"/>
</dbReference>
<reference evidence="2" key="1">
    <citation type="journal article" date="2022" name="Mol. Ecol. Resour.">
        <title>The genomes of chicory, endive, great burdock and yacon provide insights into Asteraceae palaeo-polyploidization history and plant inulin production.</title>
        <authorList>
            <person name="Fan W."/>
            <person name="Wang S."/>
            <person name="Wang H."/>
            <person name="Wang A."/>
            <person name="Jiang F."/>
            <person name="Liu H."/>
            <person name="Zhao H."/>
            <person name="Xu D."/>
            <person name="Zhang Y."/>
        </authorList>
    </citation>
    <scope>NUCLEOTIDE SEQUENCE [LARGE SCALE GENOMIC DNA]</scope>
    <source>
        <strain evidence="2">cv. Yunnan</strain>
    </source>
</reference>
<sequence>MRVLDDDDDDDNQLNPAGSGSSSSSSSSSSSAATTGNSTSDADLVFLLSLSLQPASLRRSLSLFLAVKTIAWLLRWLLAMLVQRCILGLGHTPASVPCYPNFLFKSPEDSPLNATDFGLSDFLRPGCSCKYSNPPNLSWHCSQLFSALL</sequence>
<evidence type="ECO:0000313" key="2">
    <source>
        <dbReference type="Proteomes" id="UP001056120"/>
    </source>
</evidence>